<dbReference type="EMBL" id="VIKR01000002">
    <property type="protein sequence ID" value="TQV74913.1"/>
    <property type="molecule type" value="Genomic_DNA"/>
</dbReference>
<comment type="caution">
    <text evidence="2">The sequence shown here is derived from an EMBL/GenBank/DDBJ whole genome shotgun (WGS) entry which is preliminary data.</text>
</comment>
<protein>
    <submittedName>
        <fullName evidence="2">Uncharacterized protein</fullName>
    </submittedName>
</protein>
<organism evidence="2 3">
    <name type="scientific">Aliikangiella marina</name>
    <dbReference type="NCBI Taxonomy" id="1712262"/>
    <lineage>
        <taxon>Bacteria</taxon>
        <taxon>Pseudomonadati</taxon>
        <taxon>Pseudomonadota</taxon>
        <taxon>Gammaproteobacteria</taxon>
        <taxon>Oceanospirillales</taxon>
        <taxon>Pleioneaceae</taxon>
        <taxon>Aliikangiella</taxon>
    </lineage>
</organism>
<name>A0A545TCF9_9GAMM</name>
<evidence type="ECO:0000256" key="1">
    <source>
        <dbReference type="SAM" id="SignalP"/>
    </source>
</evidence>
<accession>A0A545TCF9</accession>
<feature type="chain" id="PRO_5022025226" evidence="1">
    <location>
        <begin position="20"/>
        <end position="117"/>
    </location>
</feature>
<dbReference type="RefSeq" id="WP_142941531.1">
    <property type="nucleotide sequence ID" value="NZ_VIKR01000002.1"/>
</dbReference>
<dbReference type="Proteomes" id="UP000317839">
    <property type="component" value="Unassembled WGS sequence"/>
</dbReference>
<keyword evidence="1" id="KW-0732">Signal</keyword>
<evidence type="ECO:0000313" key="2">
    <source>
        <dbReference type="EMBL" id="TQV74913.1"/>
    </source>
</evidence>
<dbReference type="OrthoDB" id="7064590at2"/>
<feature type="signal peptide" evidence="1">
    <location>
        <begin position="1"/>
        <end position="19"/>
    </location>
</feature>
<proteinExistence type="predicted"/>
<gene>
    <name evidence="2" type="ORF">FLL45_08100</name>
</gene>
<sequence>MKRIILIVFSMLWTMNASAGAVDGKIIKIDIHSDNWETYNVNDKAYMSLYVDGLPKSCNQSSGVRRVIISQDHPLFNAALSIAIAAKQADKRVHINFLNTCAVRSSAWDFGYISMRE</sequence>
<reference evidence="2 3" key="1">
    <citation type="submission" date="2019-06" db="EMBL/GenBank/DDBJ databases">
        <title>Draft genome of Aliikangiella marina GYP-15.</title>
        <authorList>
            <person name="Wang G."/>
        </authorList>
    </citation>
    <scope>NUCLEOTIDE SEQUENCE [LARGE SCALE GENOMIC DNA]</scope>
    <source>
        <strain evidence="2 3">GYP-15</strain>
    </source>
</reference>
<evidence type="ECO:0000313" key="3">
    <source>
        <dbReference type="Proteomes" id="UP000317839"/>
    </source>
</evidence>
<keyword evidence="3" id="KW-1185">Reference proteome</keyword>
<dbReference type="AlphaFoldDB" id="A0A545TCF9"/>